<dbReference type="SUPFAM" id="SSF103642">
    <property type="entry name" value="Sec-C motif"/>
    <property type="match status" value="1"/>
</dbReference>
<protein>
    <recommendedName>
        <fullName evidence="3">Preprotein translocase subunit SecA</fullName>
    </recommendedName>
</protein>
<keyword evidence="2" id="KW-1185">Reference proteome</keyword>
<dbReference type="RefSeq" id="WP_104937068.1">
    <property type="nucleotide sequence ID" value="NZ_CP021255.1"/>
</dbReference>
<name>A0A2L1GQD0_9BACT</name>
<dbReference type="EMBL" id="CP021255">
    <property type="protein sequence ID" value="AVD71837.1"/>
    <property type="molecule type" value="Genomic_DNA"/>
</dbReference>
<dbReference type="OrthoDB" id="5431394at2"/>
<evidence type="ECO:0000313" key="1">
    <source>
        <dbReference type="EMBL" id="AVD71837.1"/>
    </source>
</evidence>
<dbReference type="KEGG" id="deo:CAY53_10460"/>
<gene>
    <name evidence="1" type="ORF">CAY53_10460</name>
</gene>
<evidence type="ECO:0000313" key="2">
    <source>
        <dbReference type="Proteomes" id="UP000239867"/>
    </source>
</evidence>
<accession>A0A2L1GQD0</accession>
<organism evidence="1 2">
    <name type="scientific">Desulfobulbus oralis</name>
    <dbReference type="NCBI Taxonomy" id="1986146"/>
    <lineage>
        <taxon>Bacteria</taxon>
        <taxon>Pseudomonadati</taxon>
        <taxon>Thermodesulfobacteriota</taxon>
        <taxon>Desulfobulbia</taxon>
        <taxon>Desulfobulbales</taxon>
        <taxon>Desulfobulbaceae</taxon>
        <taxon>Desulfobulbus</taxon>
    </lineage>
</organism>
<evidence type="ECO:0008006" key="3">
    <source>
        <dbReference type="Google" id="ProtNLM"/>
    </source>
</evidence>
<dbReference type="Proteomes" id="UP000239867">
    <property type="component" value="Chromosome"/>
</dbReference>
<dbReference type="Pfam" id="PF02810">
    <property type="entry name" value="SEC-C"/>
    <property type="match status" value="1"/>
</dbReference>
<proteinExistence type="predicted"/>
<dbReference type="InterPro" id="IPR004027">
    <property type="entry name" value="SEC_C_motif"/>
</dbReference>
<sequence length="181" mass="19722">MMKIGRNDPCPCGSGKKYKHCCLNRPVPARQQAREPATILTLLQGEIARLQQKAARHEAAFWEVGVFLLFSTAEGDAWFLEITESDAVQVACGGQAIELPIEGQDATIAINWSHTFKLAQRQLQLSSYTSDEVLTLPLAPSQQISAAIRRIKKRYDQALLNQVHMAGEQPAGPAPASGKAG</sequence>
<dbReference type="AlphaFoldDB" id="A0A2L1GQD0"/>
<reference evidence="1 2" key="1">
    <citation type="journal article" date="2018" name="MBio">
        <title>Insights into the evolution of host association through the isolation and characterization of a novel human periodontal pathobiont, Desulfobulbus oralis.</title>
        <authorList>
            <person name="Cross K.L."/>
            <person name="Chirania P."/>
            <person name="Xiong W."/>
            <person name="Beall C.J."/>
            <person name="Elkins J.G."/>
            <person name="Giannone R.J."/>
            <person name="Griffen A.L."/>
            <person name="Guss A.M."/>
            <person name="Hettich R.L."/>
            <person name="Joshi S.S."/>
            <person name="Mokrzan E.M."/>
            <person name="Martin R.K."/>
            <person name="Zhulin I.B."/>
            <person name="Leys E.J."/>
            <person name="Podar M."/>
        </authorList>
    </citation>
    <scope>NUCLEOTIDE SEQUENCE [LARGE SCALE GENOMIC DNA]</scope>
    <source>
        <strain evidence="1 2">ORNL</strain>
    </source>
</reference>
<dbReference type="Gene3D" id="3.10.450.50">
    <property type="match status" value="1"/>
</dbReference>